<keyword evidence="3" id="KW-1133">Transmembrane helix</keyword>
<organism evidence="6">
    <name type="scientific">Fusarium oxysporum (strain Fo5176)</name>
    <name type="common">Fusarium vascular wilt</name>
    <dbReference type="NCBI Taxonomy" id="660025"/>
    <lineage>
        <taxon>Eukaryota</taxon>
        <taxon>Fungi</taxon>
        <taxon>Dikarya</taxon>
        <taxon>Ascomycota</taxon>
        <taxon>Pezizomycotina</taxon>
        <taxon>Sordariomycetes</taxon>
        <taxon>Hypocreomycetidae</taxon>
        <taxon>Hypocreales</taxon>
        <taxon>Nectriaceae</taxon>
        <taxon>Fusarium</taxon>
        <taxon>Fusarium oxysporum species complex</taxon>
    </lineage>
</organism>
<dbReference type="InterPro" id="IPR006176">
    <property type="entry name" value="3-OHacyl-CoA_DH_NAD-bd"/>
</dbReference>
<sequence>MAQEIRTVAIVGCGVIGMGWAVLFLSMGLKVIISDPAEGAEDALKGYFEQSRSYMEGYGDYDKLISNYEYVHDIVPRLGEADFIQENGPERLEFKRGLIETLDRHARPSVVIASSSSGLPSSQFIQQCSQDPTRILIGHPFNPPHLIPLVEVVPHPGTSSQSVKAAMMFYRSVGKKPILLHHEVPGFVSNRLQAAINNEAYSLISRGIVSADDLDAAVTSGPGLRWALTGPISTNALGGGGGPEGFAKRMERLGPAIRSWEDDILKHRFDWSPERMLDLQSSLIDVQVCPREPISARPRYSSGKEKAWVSEALTLSRTATGCLHILYPNCEAHDED</sequence>
<evidence type="ECO:0000313" key="6">
    <source>
        <dbReference type="EMBL" id="EGU88877.1"/>
    </source>
</evidence>
<comment type="similarity">
    <text evidence="1">Belongs to the 3-hydroxyacyl-CoA dehydrogenase family.</text>
</comment>
<dbReference type="GO" id="GO:0070403">
    <property type="term" value="F:NAD+ binding"/>
    <property type="evidence" value="ECO:0007669"/>
    <property type="project" value="InterPro"/>
</dbReference>
<dbReference type="AlphaFoldDB" id="F9F2J7"/>
<evidence type="ECO:0000256" key="3">
    <source>
        <dbReference type="SAM" id="Phobius"/>
    </source>
</evidence>
<dbReference type="InterPro" id="IPR008927">
    <property type="entry name" value="6-PGluconate_DH-like_C_sf"/>
</dbReference>
<feature type="transmembrane region" description="Helical" evidence="3">
    <location>
        <begin position="7"/>
        <end position="29"/>
    </location>
</feature>
<proteinExistence type="inferred from homology"/>
<dbReference type="GO" id="GO:0050104">
    <property type="term" value="F:L-gulonate 3-dehydrogenase activity"/>
    <property type="evidence" value="ECO:0007669"/>
    <property type="project" value="TreeGrafter"/>
</dbReference>
<feature type="domain" description="3-hydroxyacyl-CoA dehydrogenase C-terminal" evidence="4">
    <location>
        <begin position="186"/>
        <end position="236"/>
    </location>
</feature>
<dbReference type="Pfam" id="PF00725">
    <property type="entry name" value="3HCDH"/>
    <property type="match status" value="1"/>
</dbReference>
<dbReference type="Pfam" id="PF02737">
    <property type="entry name" value="3HCDH_N"/>
    <property type="match status" value="1"/>
</dbReference>
<dbReference type="Gene3D" id="3.40.50.720">
    <property type="entry name" value="NAD(P)-binding Rossmann-like Domain"/>
    <property type="match status" value="1"/>
</dbReference>
<dbReference type="PANTHER" id="PTHR48075:SF1">
    <property type="entry name" value="LAMBDA-CRYSTALLIN HOMOLOG"/>
    <property type="match status" value="1"/>
</dbReference>
<feature type="domain" description="3-hydroxyacyl-CoA dehydrogenase NAD binding" evidence="5">
    <location>
        <begin position="7"/>
        <end position="180"/>
    </location>
</feature>
<dbReference type="GO" id="GO:0006631">
    <property type="term" value="P:fatty acid metabolic process"/>
    <property type="evidence" value="ECO:0007669"/>
    <property type="project" value="InterPro"/>
</dbReference>
<protein>
    <recommendedName>
        <fullName evidence="7">3-hydroxyacyl-CoA dehydrogenase</fullName>
    </recommendedName>
</protein>
<dbReference type="Gene3D" id="1.10.1040.10">
    <property type="entry name" value="N-(1-d-carboxylethyl)-l-norvaline Dehydrogenase, domain 2"/>
    <property type="match status" value="1"/>
</dbReference>
<evidence type="ECO:0000256" key="1">
    <source>
        <dbReference type="ARBA" id="ARBA00009463"/>
    </source>
</evidence>
<accession>F9F2J7</accession>
<name>F9F2J7_FUSOF</name>
<dbReference type="PaxDb" id="5507-FOXG_15310P0"/>
<dbReference type="STRING" id="660025.F9F2J7"/>
<evidence type="ECO:0000256" key="2">
    <source>
        <dbReference type="ARBA" id="ARBA00023002"/>
    </source>
</evidence>
<keyword evidence="2" id="KW-0560">Oxidoreductase</keyword>
<dbReference type="InterPro" id="IPR006108">
    <property type="entry name" value="3HC_DH_C"/>
</dbReference>
<dbReference type="OrthoDB" id="2021159at2759"/>
<dbReference type="InterPro" id="IPR036291">
    <property type="entry name" value="NAD(P)-bd_dom_sf"/>
</dbReference>
<dbReference type="InterPro" id="IPR013328">
    <property type="entry name" value="6PGD_dom2"/>
</dbReference>
<keyword evidence="3" id="KW-0472">Membrane</keyword>
<dbReference type="EMBL" id="AFQF01000176">
    <property type="protein sequence ID" value="EGU88877.1"/>
    <property type="molecule type" value="Genomic_DNA"/>
</dbReference>
<dbReference type="SUPFAM" id="SSF51735">
    <property type="entry name" value="NAD(P)-binding Rossmann-fold domains"/>
    <property type="match status" value="1"/>
</dbReference>
<evidence type="ECO:0008006" key="7">
    <source>
        <dbReference type="Google" id="ProtNLM"/>
    </source>
</evidence>
<gene>
    <name evidence="6" type="ORF">FOXB_00621</name>
</gene>
<evidence type="ECO:0000259" key="4">
    <source>
        <dbReference type="Pfam" id="PF00725"/>
    </source>
</evidence>
<dbReference type="SUPFAM" id="SSF48179">
    <property type="entry name" value="6-phosphogluconate dehydrogenase C-terminal domain-like"/>
    <property type="match status" value="1"/>
</dbReference>
<reference evidence="6" key="1">
    <citation type="journal article" date="2012" name="Mol. Plant Microbe Interact.">
        <title>A highly conserved effector in Fusarium oxysporum is required for full virulence on Arabidopsis.</title>
        <authorList>
            <person name="Thatcher L.F."/>
            <person name="Gardiner D.M."/>
            <person name="Kazan K."/>
            <person name="Manners J."/>
        </authorList>
    </citation>
    <scope>NUCLEOTIDE SEQUENCE [LARGE SCALE GENOMIC DNA]</scope>
    <source>
        <strain evidence="6">Fo5176</strain>
    </source>
</reference>
<keyword evidence="3" id="KW-0812">Transmembrane</keyword>
<evidence type="ECO:0000259" key="5">
    <source>
        <dbReference type="Pfam" id="PF02737"/>
    </source>
</evidence>
<comment type="caution">
    <text evidence="6">The sequence shown here is derived from an EMBL/GenBank/DDBJ whole genome shotgun (WGS) entry which is preliminary data.</text>
</comment>
<dbReference type="PANTHER" id="PTHR48075">
    <property type="entry name" value="3-HYDROXYACYL-COA DEHYDROGENASE FAMILY PROTEIN"/>
    <property type="match status" value="1"/>
</dbReference>